<dbReference type="Proteomes" id="UP000005426">
    <property type="component" value="Unassembled WGS sequence"/>
</dbReference>
<evidence type="ECO:0000313" key="2">
    <source>
        <dbReference type="EMBL" id="EHK42664.1"/>
    </source>
</evidence>
<reference evidence="2 3" key="1">
    <citation type="journal article" date="2011" name="Genome Biol.">
        <title>Comparative genome sequence analysis underscores mycoparasitism as the ancestral life style of Trichoderma.</title>
        <authorList>
            <person name="Kubicek C.P."/>
            <person name="Herrera-Estrella A."/>
            <person name="Seidl-Seiboth V."/>
            <person name="Martinez D.A."/>
            <person name="Druzhinina I.S."/>
            <person name="Thon M."/>
            <person name="Zeilinger S."/>
            <person name="Casas-Flores S."/>
            <person name="Horwitz B.A."/>
            <person name="Mukherjee P.K."/>
            <person name="Mukherjee M."/>
            <person name="Kredics L."/>
            <person name="Alcaraz L.D."/>
            <person name="Aerts A."/>
            <person name="Antal Z."/>
            <person name="Atanasova L."/>
            <person name="Cervantes-Badillo M.G."/>
            <person name="Challacombe J."/>
            <person name="Chertkov O."/>
            <person name="McCluskey K."/>
            <person name="Coulpier F."/>
            <person name="Deshpande N."/>
            <person name="von Doehren H."/>
            <person name="Ebbole D.J."/>
            <person name="Esquivel-Naranjo E.U."/>
            <person name="Fekete E."/>
            <person name="Flipphi M."/>
            <person name="Glaser F."/>
            <person name="Gomez-Rodriguez E.Y."/>
            <person name="Gruber S."/>
            <person name="Han C."/>
            <person name="Henrissat B."/>
            <person name="Hermosa R."/>
            <person name="Hernandez-Onate M."/>
            <person name="Karaffa L."/>
            <person name="Kosti I."/>
            <person name="Le Crom S."/>
            <person name="Lindquist E."/>
            <person name="Lucas S."/>
            <person name="Luebeck M."/>
            <person name="Luebeck P.S."/>
            <person name="Margeot A."/>
            <person name="Metz B."/>
            <person name="Misra M."/>
            <person name="Nevalainen H."/>
            <person name="Omann M."/>
            <person name="Packer N."/>
            <person name="Perrone G."/>
            <person name="Uresti-Rivera E.E."/>
            <person name="Salamov A."/>
            <person name="Schmoll M."/>
            <person name="Seiboth B."/>
            <person name="Shapiro H."/>
            <person name="Sukno S."/>
            <person name="Tamayo-Ramos J.A."/>
            <person name="Tisch D."/>
            <person name="Wiest A."/>
            <person name="Wilkinson H.H."/>
            <person name="Zhang M."/>
            <person name="Coutinho P.M."/>
            <person name="Kenerley C.M."/>
            <person name="Monte E."/>
            <person name="Baker S.E."/>
            <person name="Grigoriev I.V."/>
        </authorList>
    </citation>
    <scope>NUCLEOTIDE SEQUENCE [LARGE SCALE GENOMIC DNA]</scope>
    <source>
        <strain evidence="3">ATCC 20476 / IMI 206040</strain>
    </source>
</reference>
<feature type="region of interest" description="Disordered" evidence="1">
    <location>
        <begin position="1"/>
        <end position="67"/>
    </location>
</feature>
<comment type="caution">
    <text evidence="2">The sequence shown here is derived from an EMBL/GenBank/DDBJ whole genome shotgun (WGS) entry which is preliminary data.</text>
</comment>
<dbReference type="EMBL" id="ABDG02000026">
    <property type="protein sequence ID" value="EHK42664.1"/>
    <property type="molecule type" value="Genomic_DNA"/>
</dbReference>
<name>G9P2C5_HYPAI</name>
<feature type="compositionally biased region" description="Acidic residues" evidence="1">
    <location>
        <begin position="47"/>
        <end position="57"/>
    </location>
</feature>
<feature type="compositionally biased region" description="Polar residues" evidence="1">
    <location>
        <begin position="24"/>
        <end position="37"/>
    </location>
</feature>
<organism evidence="2 3">
    <name type="scientific">Hypocrea atroviridis (strain ATCC 20476 / IMI 206040)</name>
    <name type="common">Trichoderma atroviride</name>
    <dbReference type="NCBI Taxonomy" id="452589"/>
    <lineage>
        <taxon>Eukaryota</taxon>
        <taxon>Fungi</taxon>
        <taxon>Dikarya</taxon>
        <taxon>Ascomycota</taxon>
        <taxon>Pezizomycotina</taxon>
        <taxon>Sordariomycetes</taxon>
        <taxon>Hypocreomycetidae</taxon>
        <taxon>Hypocreales</taxon>
        <taxon>Hypocreaceae</taxon>
        <taxon>Trichoderma</taxon>
    </lineage>
</organism>
<evidence type="ECO:0000313" key="3">
    <source>
        <dbReference type="Proteomes" id="UP000005426"/>
    </source>
</evidence>
<proteinExistence type="predicted"/>
<evidence type="ECO:0000256" key="1">
    <source>
        <dbReference type="SAM" id="MobiDB-lite"/>
    </source>
</evidence>
<accession>G9P2C5</accession>
<protein>
    <submittedName>
        <fullName evidence="2">Uncharacterized protein</fullName>
    </submittedName>
</protein>
<dbReference type="AlphaFoldDB" id="G9P2C5"/>
<sequence length="67" mass="7244">MPPISGWTPGRRPMALHQHHPAGASSTSSSRRFINTVQQTLQHQQTDTDDNLDDELAIEPIGGGVPS</sequence>
<gene>
    <name evidence="2" type="ORF">TRIATDRAFT_310250</name>
</gene>
<dbReference type="HOGENOM" id="CLU_2812716_0_0_1"/>
<keyword evidence="3" id="KW-1185">Reference proteome</keyword>